<evidence type="ECO:0000256" key="1">
    <source>
        <dbReference type="SAM" id="MobiDB-lite"/>
    </source>
</evidence>
<feature type="region of interest" description="Disordered" evidence="1">
    <location>
        <begin position="313"/>
        <end position="356"/>
    </location>
</feature>
<dbReference type="Proteomes" id="UP001302321">
    <property type="component" value="Unassembled WGS sequence"/>
</dbReference>
<keyword evidence="3" id="KW-1185">Reference proteome</keyword>
<protein>
    <recommendedName>
        <fullName evidence="4">F-box domain-containing protein</fullName>
    </recommendedName>
</protein>
<organism evidence="2 3">
    <name type="scientific">Triangularia setosa</name>
    <dbReference type="NCBI Taxonomy" id="2587417"/>
    <lineage>
        <taxon>Eukaryota</taxon>
        <taxon>Fungi</taxon>
        <taxon>Dikarya</taxon>
        <taxon>Ascomycota</taxon>
        <taxon>Pezizomycotina</taxon>
        <taxon>Sordariomycetes</taxon>
        <taxon>Sordariomycetidae</taxon>
        <taxon>Sordariales</taxon>
        <taxon>Podosporaceae</taxon>
        <taxon>Triangularia</taxon>
    </lineage>
</organism>
<name>A0AAN6WCW2_9PEZI</name>
<comment type="caution">
    <text evidence="2">The sequence shown here is derived from an EMBL/GenBank/DDBJ whole genome shotgun (WGS) entry which is preliminary data.</text>
</comment>
<reference evidence="2" key="2">
    <citation type="submission" date="2023-05" db="EMBL/GenBank/DDBJ databases">
        <authorList>
            <consortium name="Lawrence Berkeley National Laboratory"/>
            <person name="Steindorff A."/>
            <person name="Hensen N."/>
            <person name="Bonometti L."/>
            <person name="Westerberg I."/>
            <person name="Brannstrom I.O."/>
            <person name="Guillou S."/>
            <person name="Cros-Aarteil S."/>
            <person name="Calhoun S."/>
            <person name="Haridas S."/>
            <person name="Kuo A."/>
            <person name="Mondo S."/>
            <person name="Pangilinan J."/>
            <person name="Riley R."/>
            <person name="Labutti K."/>
            <person name="Andreopoulos B."/>
            <person name="Lipzen A."/>
            <person name="Chen C."/>
            <person name="Yanf M."/>
            <person name="Daum C."/>
            <person name="Ng V."/>
            <person name="Clum A."/>
            <person name="Ohm R."/>
            <person name="Martin F."/>
            <person name="Silar P."/>
            <person name="Natvig D."/>
            <person name="Lalanne C."/>
            <person name="Gautier V."/>
            <person name="Ament-Velasquez S.L."/>
            <person name="Kruys A."/>
            <person name="Hutchinson M.I."/>
            <person name="Powell A.J."/>
            <person name="Barry K."/>
            <person name="Miller A.N."/>
            <person name="Grigoriev I.V."/>
            <person name="Debuchy R."/>
            <person name="Gladieux P."/>
            <person name="Thoren M.H."/>
            <person name="Johannesson H."/>
        </authorList>
    </citation>
    <scope>NUCLEOTIDE SEQUENCE</scope>
    <source>
        <strain evidence="2">CBS 892.96</strain>
    </source>
</reference>
<feature type="region of interest" description="Disordered" evidence="1">
    <location>
        <begin position="281"/>
        <end position="301"/>
    </location>
</feature>
<dbReference type="AlphaFoldDB" id="A0AAN6WCW2"/>
<evidence type="ECO:0000313" key="3">
    <source>
        <dbReference type="Proteomes" id="UP001302321"/>
    </source>
</evidence>
<feature type="compositionally biased region" description="Pro residues" evidence="1">
    <location>
        <begin position="16"/>
        <end position="25"/>
    </location>
</feature>
<gene>
    <name evidence="2" type="ORF">QBC36DRAFT_362045</name>
</gene>
<feature type="compositionally biased region" description="Polar residues" evidence="1">
    <location>
        <begin position="1"/>
        <end position="10"/>
    </location>
</feature>
<feature type="compositionally biased region" description="Basic and acidic residues" evidence="1">
    <location>
        <begin position="281"/>
        <end position="295"/>
    </location>
</feature>
<feature type="region of interest" description="Disordered" evidence="1">
    <location>
        <begin position="1"/>
        <end position="25"/>
    </location>
</feature>
<dbReference type="EMBL" id="MU866114">
    <property type="protein sequence ID" value="KAK4179550.1"/>
    <property type="molecule type" value="Genomic_DNA"/>
</dbReference>
<proteinExistence type="predicted"/>
<accession>A0AAN6WCW2</accession>
<evidence type="ECO:0000313" key="2">
    <source>
        <dbReference type="EMBL" id="KAK4179550.1"/>
    </source>
</evidence>
<evidence type="ECO:0008006" key="4">
    <source>
        <dbReference type="Google" id="ProtNLM"/>
    </source>
</evidence>
<reference evidence="2" key="1">
    <citation type="journal article" date="2023" name="Mol. Phylogenet. Evol.">
        <title>Genome-scale phylogeny and comparative genomics of the fungal order Sordariales.</title>
        <authorList>
            <person name="Hensen N."/>
            <person name="Bonometti L."/>
            <person name="Westerberg I."/>
            <person name="Brannstrom I.O."/>
            <person name="Guillou S."/>
            <person name="Cros-Aarteil S."/>
            <person name="Calhoun S."/>
            <person name="Haridas S."/>
            <person name="Kuo A."/>
            <person name="Mondo S."/>
            <person name="Pangilinan J."/>
            <person name="Riley R."/>
            <person name="LaButti K."/>
            <person name="Andreopoulos B."/>
            <person name="Lipzen A."/>
            <person name="Chen C."/>
            <person name="Yan M."/>
            <person name="Daum C."/>
            <person name="Ng V."/>
            <person name="Clum A."/>
            <person name="Steindorff A."/>
            <person name="Ohm R.A."/>
            <person name="Martin F."/>
            <person name="Silar P."/>
            <person name="Natvig D.O."/>
            <person name="Lalanne C."/>
            <person name="Gautier V."/>
            <person name="Ament-Velasquez S.L."/>
            <person name="Kruys A."/>
            <person name="Hutchinson M.I."/>
            <person name="Powell A.J."/>
            <person name="Barry K."/>
            <person name="Miller A.N."/>
            <person name="Grigoriev I.V."/>
            <person name="Debuchy R."/>
            <person name="Gladieux P."/>
            <person name="Hiltunen Thoren M."/>
            <person name="Johannesson H."/>
        </authorList>
    </citation>
    <scope>NUCLEOTIDE SEQUENCE</scope>
    <source>
        <strain evidence="2">CBS 892.96</strain>
    </source>
</reference>
<sequence length="356" mass="41073">MVTPNDTPEMTTPAITSPPGPPPTTPTLSTLSTLLPELLLHILESIPSTATLSNLLKACPPAWRVYVKHSQPLLLRLARYRYSKPDLTADDIISFRAPLQMPFMHLITQKNQMSFLTDSPGRLDHSRCERLYLLMKGEEGEETWVQLPRWGELVVRWDEGWEGRKERSGGRLTLKRVRYYGEMTRFLVGWERWMEQGREGEKRRGTRKEKVMERTTEMQCLEGHEEFSGSKGRRELEWVVTVQRRREFLPGWGGEGPQRLVRGNRVRQEGREKPAVKATVKREEKGKRKVKEETKSTGNKRVKLEEVVPAVQESVQQTGSGNGELRIKSDPEEEPILMPPPKPTSIPRFKLEEDDW</sequence>